<evidence type="ECO:0000313" key="3">
    <source>
        <dbReference type="Proteomes" id="UP000266340"/>
    </source>
</evidence>
<sequence length="213" mass="24117">MSNAWNWSPYTQEWADLLLRLQQSEQLVQQLGDQLKQLQKELSDLKAKPPLHIEYHFDQLKVNRLEGTLNVGLSPQGIGGIDSFDTPATGCWNVVQESKPASDDAQIEAIQGEMARYMDETAFGALQGLEQSLGIPLDAAHRQKVVEDVKGQLNDRVRYYAKTAAYPAEGTDEARQKWRSDIEQKTYRDIQSAFSAYLTKLKQTRSQRSDSAR</sequence>
<name>A0A398CIS0_9BACL</name>
<accession>A0A398CIS0</accession>
<feature type="coiled-coil region" evidence="1">
    <location>
        <begin position="21"/>
        <end position="48"/>
    </location>
</feature>
<dbReference type="InterPro" id="IPR019673">
    <property type="entry name" value="Spore_germination_GerPC"/>
</dbReference>
<dbReference type="RefSeq" id="WP_119152152.1">
    <property type="nucleotide sequence ID" value="NZ_JBHSOV010000011.1"/>
</dbReference>
<dbReference type="Pfam" id="PF10737">
    <property type="entry name" value="GerPC"/>
    <property type="match status" value="1"/>
</dbReference>
<protein>
    <submittedName>
        <fullName evidence="2">Uncharacterized protein</fullName>
    </submittedName>
</protein>
<dbReference type="OrthoDB" id="2991331at2"/>
<keyword evidence="1" id="KW-0175">Coiled coil</keyword>
<evidence type="ECO:0000256" key="1">
    <source>
        <dbReference type="SAM" id="Coils"/>
    </source>
</evidence>
<organism evidence="2 3">
    <name type="scientific">Cohnella faecalis</name>
    <dbReference type="NCBI Taxonomy" id="2315694"/>
    <lineage>
        <taxon>Bacteria</taxon>
        <taxon>Bacillati</taxon>
        <taxon>Bacillota</taxon>
        <taxon>Bacilli</taxon>
        <taxon>Bacillales</taxon>
        <taxon>Paenibacillaceae</taxon>
        <taxon>Cohnella</taxon>
    </lineage>
</organism>
<reference evidence="2 3" key="1">
    <citation type="submission" date="2018-09" db="EMBL/GenBank/DDBJ databases">
        <title>Cohnella cavernae sp. nov., isolated from a karst cave.</title>
        <authorList>
            <person name="Zhu H."/>
        </authorList>
    </citation>
    <scope>NUCLEOTIDE SEQUENCE [LARGE SCALE GENOMIC DNA]</scope>
    <source>
        <strain evidence="2 3">K2E09-144</strain>
    </source>
</reference>
<gene>
    <name evidence="2" type="ORF">D3H35_26565</name>
</gene>
<dbReference type="Proteomes" id="UP000266340">
    <property type="component" value="Unassembled WGS sequence"/>
</dbReference>
<comment type="caution">
    <text evidence="2">The sequence shown here is derived from an EMBL/GenBank/DDBJ whole genome shotgun (WGS) entry which is preliminary data.</text>
</comment>
<proteinExistence type="predicted"/>
<dbReference type="AlphaFoldDB" id="A0A398CIS0"/>
<dbReference type="EMBL" id="QXJM01000048">
    <property type="protein sequence ID" value="RIE00758.1"/>
    <property type="molecule type" value="Genomic_DNA"/>
</dbReference>
<keyword evidence="3" id="KW-1185">Reference proteome</keyword>
<evidence type="ECO:0000313" key="2">
    <source>
        <dbReference type="EMBL" id="RIE00758.1"/>
    </source>
</evidence>